<organism evidence="1 2">
    <name type="scientific">Variovorax rhizosphaerae</name>
    <dbReference type="NCBI Taxonomy" id="1836200"/>
    <lineage>
        <taxon>Bacteria</taxon>
        <taxon>Pseudomonadati</taxon>
        <taxon>Pseudomonadota</taxon>
        <taxon>Betaproteobacteria</taxon>
        <taxon>Burkholderiales</taxon>
        <taxon>Comamonadaceae</taxon>
        <taxon>Variovorax</taxon>
    </lineage>
</organism>
<evidence type="ECO:0000313" key="2">
    <source>
        <dbReference type="Proteomes" id="UP001385892"/>
    </source>
</evidence>
<protein>
    <submittedName>
        <fullName evidence="1">Uncharacterized protein</fullName>
    </submittedName>
</protein>
<comment type="caution">
    <text evidence="1">The sequence shown here is derived from an EMBL/GenBank/DDBJ whole genome shotgun (WGS) entry which is preliminary data.</text>
</comment>
<sequence length="151" mass="16724">MDLEILPLFCVGPLRIGSDAQAVYAALGVCEHREDRTSGVLTDFWLGGRFQVHYAGEPRVVALIEISLDPRVVPRLYGMPLFARKVSNLMRQIASYASVRFEIRSAGKQCVCPSLELALQRTDADDDYFSAVAVGRLGFFSLCQAPGAWQR</sequence>
<gene>
    <name evidence="1" type="ORF">WKW82_39430</name>
</gene>
<proteinExistence type="predicted"/>
<dbReference type="EMBL" id="JBBKZT010000062">
    <property type="protein sequence ID" value="MEJ8852721.1"/>
    <property type="molecule type" value="Genomic_DNA"/>
</dbReference>
<dbReference type="RefSeq" id="WP_340348661.1">
    <property type="nucleotide sequence ID" value="NZ_JBBKZT010000062.1"/>
</dbReference>
<accession>A0ABU8WYZ1</accession>
<keyword evidence="2" id="KW-1185">Reference proteome</keyword>
<reference evidence="1 2" key="1">
    <citation type="submission" date="2024-03" db="EMBL/GenBank/DDBJ databases">
        <title>Novel species of the genus Variovorax.</title>
        <authorList>
            <person name="Liu Q."/>
            <person name="Xin Y.-H."/>
        </authorList>
    </citation>
    <scope>NUCLEOTIDE SEQUENCE [LARGE SCALE GENOMIC DNA]</scope>
    <source>
        <strain evidence="1 2">KACC 18900</strain>
    </source>
</reference>
<evidence type="ECO:0000313" key="1">
    <source>
        <dbReference type="EMBL" id="MEJ8852721.1"/>
    </source>
</evidence>
<dbReference type="Proteomes" id="UP001385892">
    <property type="component" value="Unassembled WGS sequence"/>
</dbReference>
<name>A0ABU8WYZ1_9BURK</name>